<dbReference type="InterPro" id="IPR015895">
    <property type="entry name" value="4pyrrol_synth_GluRdtase_N"/>
</dbReference>
<dbReference type="OrthoDB" id="4562at2157"/>
<reference evidence="20 21" key="1">
    <citation type="submission" date="2019-10" db="EMBL/GenBank/DDBJ databases">
        <title>Unraveling microbial dark matter from salterns through culturing: the case of the genus Halosegnis.</title>
        <authorList>
            <person name="Duran-Viseras A."/>
            <person name="Andrei A.-S."/>
            <person name="Vera-Gargallo B."/>
            <person name="Ghai R."/>
            <person name="Sanchez-Porro C."/>
            <person name="Ventosa A."/>
        </authorList>
    </citation>
    <scope>NUCLEOTIDE SEQUENCE [LARGE SCALE GENOMIC DNA]</scope>
    <source>
        <strain evidence="18 21">F17-44</strain>
        <strain evidence="17 22">F18-79</strain>
        <strain evidence="19 20">F19-13</strain>
    </source>
</reference>
<keyword evidence="5 8" id="KW-0560">Oxidoreductase</keyword>
<comment type="domain">
    <text evidence="8">Possesses an unusual extended V-shaped dimeric structure with each monomer consisting of three distinct domains arranged along a curved 'spinal' alpha-helix. The N-terminal catalytic domain specifically recognizes the glutamate moiety of the substrate. The second domain is the NADPH-binding domain, and the third C-terminal domain is responsible for dimerization.</text>
</comment>
<evidence type="ECO:0000256" key="2">
    <source>
        <dbReference type="ARBA" id="ARBA00005916"/>
    </source>
</evidence>
<dbReference type="GO" id="GO:0050661">
    <property type="term" value="F:NADP binding"/>
    <property type="evidence" value="ECO:0007669"/>
    <property type="project" value="InterPro"/>
</dbReference>
<feature type="domain" description="Glutamyl-tRNA reductase N-terminal" evidence="16">
    <location>
        <begin position="10"/>
        <end position="151"/>
    </location>
</feature>
<keyword evidence="6 8" id="KW-0627">Porphyrin biosynthesis</keyword>
<evidence type="ECO:0000313" key="18">
    <source>
        <dbReference type="EMBL" id="KAB7517140.1"/>
    </source>
</evidence>
<dbReference type="CDD" id="cd05213">
    <property type="entry name" value="NAD_bind_Glutamyl_tRNA_reduct"/>
    <property type="match status" value="1"/>
</dbReference>
<dbReference type="PIRSF" id="PIRSF000445">
    <property type="entry name" value="4pyrrol_synth_GluRdtase"/>
    <property type="match status" value="1"/>
</dbReference>
<feature type="binding site" evidence="8 10">
    <location>
        <begin position="109"/>
        <end position="111"/>
    </location>
    <ligand>
        <name>substrate</name>
    </ligand>
</feature>
<comment type="similarity">
    <text evidence="2 8 12">Belongs to the glutamyl-tRNA reductase family.</text>
</comment>
<evidence type="ECO:0000259" key="15">
    <source>
        <dbReference type="Pfam" id="PF01488"/>
    </source>
</evidence>
<comment type="caution">
    <text evidence="18">The sequence shown here is derived from an EMBL/GenBank/DDBJ whole genome shotgun (WGS) entry which is preliminary data.</text>
</comment>
<comment type="pathway">
    <text evidence="1 8 12">Porphyrin-containing compound metabolism; protoporphyrin-IX biosynthesis; 5-aminolevulinate from L-glutamyl-tRNA(Glu): step 1/2.</text>
</comment>
<dbReference type="InterPro" id="IPR036291">
    <property type="entry name" value="NAD(P)-bd_dom_sf"/>
</dbReference>
<dbReference type="PANTHER" id="PTHR43013:SF1">
    <property type="entry name" value="GLUTAMYL-TRNA REDUCTASE"/>
    <property type="match status" value="1"/>
</dbReference>
<dbReference type="NCBIfam" id="TIGR01035">
    <property type="entry name" value="hemA"/>
    <property type="match status" value="1"/>
</dbReference>
<dbReference type="RefSeq" id="WP_152120015.1">
    <property type="nucleotide sequence ID" value="NZ_QJOW01000002.1"/>
</dbReference>
<evidence type="ECO:0000313" key="22">
    <source>
        <dbReference type="Proteomes" id="UP000326865"/>
    </source>
</evidence>
<sequence>MTDSALISGVSISHTSASVDDIETVCSLSEREAVEHLAAQQDVKEAFVLQTCNRAEAYVVTEEEARGREVLADYAAAAPDEVARDLDHEESLEQLLRVACGLESLIVGEDQILGQLRSAYDTARTAGAVGPVLDDGLLKALHVGERARTETAINDGVVSLGSAAARLAGTECALANATALVVGAGEMGTLAAQSFTDSAAEVVIANRTRERADHVAETLDGNVSAVGLGALPVAVTEADVIVTATGSSTPVLDGETLLNAGETFIIDIAQPRDVAPSAAGVTGVDVRDLDDLRSLTDATLASRQAAAREVEEIIQTELDHLLAQYKRKRADEVISAMYEGAERMKERELSTALSKLEEDGLTDDQRATIEAMADTLVSQLLAAPTQSLRAAAEEDDWTTIHTALQLFDPTGGAPSQLSDAKPDEIPDAVRQQMPPAVLEKLGATDD</sequence>
<evidence type="ECO:0000256" key="3">
    <source>
        <dbReference type="ARBA" id="ARBA00012970"/>
    </source>
</evidence>
<evidence type="ECO:0000256" key="7">
    <source>
        <dbReference type="ARBA" id="ARBA00047464"/>
    </source>
</evidence>
<feature type="domain" description="Quinate/shikimate 5-dehydrogenase/glutamyl-tRNA reductase" evidence="15">
    <location>
        <begin position="173"/>
        <end position="294"/>
    </location>
</feature>
<proteinExistence type="inferred from homology"/>
<evidence type="ECO:0000256" key="8">
    <source>
        <dbReference type="HAMAP-Rule" id="MF_00087"/>
    </source>
</evidence>
<feature type="binding site" evidence="8 11">
    <location>
        <begin position="183"/>
        <end position="188"/>
    </location>
    <ligand>
        <name>NADP(+)</name>
        <dbReference type="ChEBI" id="CHEBI:58349"/>
    </ligand>
</feature>
<feature type="binding site" evidence="8 10">
    <location>
        <begin position="51"/>
        <end position="54"/>
    </location>
    <ligand>
        <name>substrate</name>
    </ligand>
</feature>
<dbReference type="EC" id="1.2.1.70" evidence="3 8"/>
<evidence type="ECO:0000256" key="11">
    <source>
        <dbReference type="PIRSR" id="PIRSR000445-3"/>
    </source>
</evidence>
<organism evidence="18 21">
    <name type="scientific">Halosegnis rubeus</name>
    <dbReference type="NCBI Taxonomy" id="2212850"/>
    <lineage>
        <taxon>Archaea</taxon>
        <taxon>Methanobacteriati</taxon>
        <taxon>Methanobacteriota</taxon>
        <taxon>Stenosarchaea group</taxon>
        <taxon>Halobacteria</taxon>
        <taxon>Halobacteriales</taxon>
        <taxon>Natronomonadaceae</taxon>
        <taxon>Halosegnis</taxon>
    </lineage>
</organism>
<comment type="caution">
    <text evidence="8">Lacks conserved residue(s) required for the propagation of feature annotation.</text>
</comment>
<dbReference type="SUPFAM" id="SSF69075">
    <property type="entry name" value="Glutamyl tRNA-reductase dimerization domain"/>
    <property type="match status" value="1"/>
</dbReference>
<dbReference type="AlphaFoldDB" id="A0A5N5UF87"/>
<dbReference type="Proteomes" id="UP000326207">
    <property type="component" value="Unassembled WGS sequence"/>
</dbReference>
<dbReference type="PANTHER" id="PTHR43013">
    <property type="entry name" value="GLUTAMYL-TRNA REDUCTASE"/>
    <property type="match status" value="1"/>
</dbReference>
<dbReference type="Pfam" id="PF05201">
    <property type="entry name" value="GlutR_N"/>
    <property type="match status" value="1"/>
</dbReference>
<dbReference type="GO" id="GO:0008883">
    <property type="term" value="F:glutamyl-tRNA reductase activity"/>
    <property type="evidence" value="ECO:0007669"/>
    <property type="project" value="UniProtKB-UniRule"/>
</dbReference>
<dbReference type="Pfam" id="PF01488">
    <property type="entry name" value="Shikimate_DH"/>
    <property type="match status" value="1"/>
</dbReference>
<dbReference type="InterPro" id="IPR000343">
    <property type="entry name" value="4pyrrol_synth_GluRdtase"/>
</dbReference>
<dbReference type="EMBL" id="QMDY01000001">
    <property type="protein sequence ID" value="KAB7519741.1"/>
    <property type="molecule type" value="Genomic_DNA"/>
</dbReference>
<evidence type="ECO:0000256" key="13">
    <source>
        <dbReference type="SAM" id="MobiDB-lite"/>
    </source>
</evidence>
<feature type="region of interest" description="Disordered" evidence="13">
    <location>
        <begin position="408"/>
        <end position="446"/>
    </location>
</feature>
<dbReference type="UniPathway" id="UPA00251">
    <property type="reaction ID" value="UER00316"/>
</dbReference>
<evidence type="ECO:0000313" key="17">
    <source>
        <dbReference type="EMBL" id="KAB7515655.1"/>
    </source>
</evidence>
<dbReference type="HAMAP" id="MF_00087">
    <property type="entry name" value="Glu_tRNA_reductase"/>
    <property type="match status" value="1"/>
</dbReference>
<evidence type="ECO:0000256" key="4">
    <source>
        <dbReference type="ARBA" id="ARBA00022857"/>
    </source>
</evidence>
<evidence type="ECO:0000256" key="1">
    <source>
        <dbReference type="ARBA" id="ARBA00005059"/>
    </source>
</evidence>
<accession>A0A5N5UF87</accession>
<dbReference type="EMBL" id="QKKZ01000001">
    <property type="protein sequence ID" value="KAB7515655.1"/>
    <property type="molecule type" value="Genomic_DNA"/>
</dbReference>
<dbReference type="Proteomes" id="UP000326302">
    <property type="component" value="Unassembled WGS sequence"/>
</dbReference>
<evidence type="ECO:0000313" key="19">
    <source>
        <dbReference type="EMBL" id="KAB7519741.1"/>
    </source>
</evidence>
<dbReference type="EMBL" id="QJOW01000002">
    <property type="protein sequence ID" value="KAB7517140.1"/>
    <property type="molecule type" value="Genomic_DNA"/>
</dbReference>
<dbReference type="Gene3D" id="3.30.460.30">
    <property type="entry name" value="Glutamyl-tRNA reductase, N-terminal domain"/>
    <property type="match status" value="1"/>
</dbReference>
<evidence type="ECO:0000256" key="9">
    <source>
        <dbReference type="PIRSR" id="PIRSR000445-1"/>
    </source>
</evidence>
<keyword evidence="4 8" id="KW-0521">NADP</keyword>
<accession>A0A5N5UAK0</accession>
<evidence type="ECO:0000256" key="5">
    <source>
        <dbReference type="ARBA" id="ARBA00023002"/>
    </source>
</evidence>
<dbReference type="InterPro" id="IPR006151">
    <property type="entry name" value="Shikm_DH/Glu-tRNA_Rdtase"/>
</dbReference>
<accession>A0A5N5ULE1</accession>
<dbReference type="GO" id="GO:0019353">
    <property type="term" value="P:protoporphyrinogen IX biosynthetic process from glutamate"/>
    <property type="evidence" value="ECO:0007669"/>
    <property type="project" value="TreeGrafter"/>
</dbReference>
<gene>
    <name evidence="8" type="primary">hemA</name>
    <name evidence="17" type="ORF">DM867_00460</name>
    <name evidence="18" type="ORF">DMP03_07220</name>
    <name evidence="19" type="ORF">DP108_00355</name>
</gene>
<feature type="binding site" evidence="8 10">
    <location>
        <position position="104"/>
    </location>
    <ligand>
        <name>substrate</name>
    </ligand>
</feature>
<dbReference type="InterPro" id="IPR015896">
    <property type="entry name" value="4pyrrol_synth_GluRdtase_dimer"/>
</dbReference>
<evidence type="ECO:0000259" key="14">
    <source>
        <dbReference type="Pfam" id="PF00745"/>
    </source>
</evidence>
<feature type="binding site" evidence="8 10">
    <location>
        <position position="115"/>
    </location>
    <ligand>
        <name>substrate</name>
    </ligand>
</feature>
<dbReference type="SUPFAM" id="SSF69742">
    <property type="entry name" value="Glutamyl tRNA-reductase catalytic, N-terminal domain"/>
    <property type="match status" value="1"/>
</dbReference>
<evidence type="ECO:0000313" key="20">
    <source>
        <dbReference type="Proteomes" id="UP000326207"/>
    </source>
</evidence>
<feature type="domain" description="Tetrapyrrole biosynthesis glutamyl-tRNA reductase dimerisation" evidence="14">
    <location>
        <begin position="309"/>
        <end position="408"/>
    </location>
</feature>
<comment type="function">
    <text evidence="8">Catalyzes the NADPH-dependent reduction of glutamyl-tRNA(Glu) to glutamate 1-semialdehyde (GSA).</text>
</comment>
<protein>
    <recommendedName>
        <fullName evidence="3 8">Glutamyl-tRNA reductase</fullName>
        <shortName evidence="8">GluTR</shortName>
        <ecNumber evidence="3 8">1.2.1.70</ecNumber>
    </recommendedName>
</protein>
<dbReference type="Proteomes" id="UP000326865">
    <property type="component" value="Unassembled WGS sequence"/>
</dbReference>
<name>A0A5N5UF87_9EURY</name>
<keyword evidence="22" id="KW-1185">Reference proteome</keyword>
<dbReference type="Pfam" id="PF00745">
    <property type="entry name" value="GlutR_dimer"/>
    <property type="match status" value="1"/>
</dbReference>
<evidence type="ECO:0000259" key="16">
    <source>
        <dbReference type="Pfam" id="PF05201"/>
    </source>
</evidence>
<evidence type="ECO:0000256" key="12">
    <source>
        <dbReference type="RuleBase" id="RU000584"/>
    </source>
</evidence>
<evidence type="ECO:0000256" key="6">
    <source>
        <dbReference type="ARBA" id="ARBA00023244"/>
    </source>
</evidence>
<evidence type="ECO:0000313" key="21">
    <source>
        <dbReference type="Proteomes" id="UP000326302"/>
    </source>
</evidence>
<dbReference type="InterPro" id="IPR036453">
    <property type="entry name" value="GluRdtase_dimer_dom_sf"/>
</dbReference>
<dbReference type="InterPro" id="IPR036343">
    <property type="entry name" value="GluRdtase_N_sf"/>
</dbReference>
<evidence type="ECO:0000256" key="10">
    <source>
        <dbReference type="PIRSR" id="PIRSR000445-2"/>
    </source>
</evidence>
<dbReference type="SUPFAM" id="SSF51735">
    <property type="entry name" value="NAD(P)-binding Rossmann-fold domains"/>
    <property type="match status" value="1"/>
</dbReference>
<feature type="active site" description="Nucleophile" evidence="8 9">
    <location>
        <position position="52"/>
    </location>
</feature>
<comment type="miscellaneous">
    <text evidence="8">During catalysis, the active site Cys acts as a nucleophile attacking the alpha-carbonyl group of tRNA-bound glutamate with the formation of a thioester intermediate between enzyme and glutamate, and the concomitant release of tRNA(Glu). The thioester intermediate is finally reduced by direct hydride transfer from NADPH, to form the product GSA.</text>
</comment>
<comment type="catalytic activity">
    <reaction evidence="7 8 12">
        <text>(S)-4-amino-5-oxopentanoate + tRNA(Glu) + NADP(+) = L-glutamyl-tRNA(Glu) + NADPH + H(+)</text>
        <dbReference type="Rhea" id="RHEA:12344"/>
        <dbReference type="Rhea" id="RHEA-COMP:9663"/>
        <dbReference type="Rhea" id="RHEA-COMP:9680"/>
        <dbReference type="ChEBI" id="CHEBI:15378"/>
        <dbReference type="ChEBI" id="CHEBI:57501"/>
        <dbReference type="ChEBI" id="CHEBI:57783"/>
        <dbReference type="ChEBI" id="CHEBI:58349"/>
        <dbReference type="ChEBI" id="CHEBI:78442"/>
        <dbReference type="ChEBI" id="CHEBI:78520"/>
        <dbReference type="EC" id="1.2.1.70"/>
    </reaction>
</comment>
<dbReference type="FunFam" id="3.30.460.30:FF:000001">
    <property type="entry name" value="Glutamyl-tRNA reductase"/>
    <property type="match status" value="1"/>
</dbReference>
<comment type="subunit">
    <text evidence="8">Homodimer.</text>
</comment>
<dbReference type="Gene3D" id="3.40.50.720">
    <property type="entry name" value="NAD(P)-binding Rossmann-like Domain"/>
    <property type="match status" value="1"/>
</dbReference>